<feature type="chain" id="PRO_5039184808" evidence="1">
    <location>
        <begin position="31"/>
        <end position="251"/>
    </location>
</feature>
<gene>
    <name evidence="2" type="ORF">SCNU_01760</name>
</gene>
<accession>F1YDX2</accession>
<dbReference type="AlphaFoldDB" id="F1YDX2"/>
<feature type="signal peptide" evidence="1">
    <location>
        <begin position="1"/>
        <end position="30"/>
    </location>
</feature>
<dbReference type="eggNOG" id="ENOG5030XDK">
    <property type="taxonomic scope" value="Bacteria"/>
</dbReference>
<dbReference type="PROSITE" id="PS51318">
    <property type="entry name" value="TAT"/>
    <property type="match status" value="1"/>
</dbReference>
<name>F1YDX2_9ACTN</name>
<dbReference type="EMBL" id="AEUD01000001">
    <property type="protein sequence ID" value="EGD57062.1"/>
    <property type="molecule type" value="Genomic_DNA"/>
</dbReference>
<evidence type="ECO:0000313" key="3">
    <source>
        <dbReference type="Proteomes" id="UP000035065"/>
    </source>
</evidence>
<evidence type="ECO:0000313" key="2">
    <source>
        <dbReference type="EMBL" id="EGD57062.1"/>
    </source>
</evidence>
<sequence length="251" mass="25295">MNTRFRFTLAAIAASAALLGGAAVAPAAHADAAGESVAAKAALDDLAAQPTDAASVIDSIEAANATLKKLGITPFTPTKGLCTDLTLPSAVGGAMPGSTTPLLGDLNKKYGIKDKDINVIKKGEVLYGFVPVSKFPETKDKSGMRVAWFNVNTLQGGFGEPMAGLADSILDGVSASLTAAGVSGVVKSIAMSALKATVGQIPLNGARGAIVKTGSGTVFSAIYGTMQKPGDKADSPVTCYYFPSLGIATVK</sequence>
<dbReference type="InterPro" id="IPR006311">
    <property type="entry name" value="TAT_signal"/>
</dbReference>
<dbReference type="STRING" id="644548.SCNU_01760"/>
<dbReference type="OrthoDB" id="4381673at2"/>
<keyword evidence="1" id="KW-0732">Signal</keyword>
<evidence type="ECO:0000256" key="1">
    <source>
        <dbReference type="SAM" id="SignalP"/>
    </source>
</evidence>
<proteinExistence type="predicted"/>
<reference evidence="2 3" key="1">
    <citation type="journal article" date="2011" name="J. Bacteriol.">
        <title>Draft Genome Sequence of Gordonia neofelifaecis NRRL B-59395, a Cholesterol-Degrading Actinomycete.</title>
        <authorList>
            <person name="Ge F."/>
            <person name="Li W."/>
            <person name="Chen G."/>
            <person name="Liu Y."/>
            <person name="Zhang G."/>
            <person name="Yong B."/>
            <person name="Wang Q."/>
            <person name="Wang N."/>
            <person name="Huang Z."/>
            <person name="Li W."/>
            <person name="Wang J."/>
            <person name="Wu C."/>
            <person name="Xie Q."/>
            <person name="Liu G."/>
        </authorList>
    </citation>
    <scope>NUCLEOTIDE SEQUENCE [LARGE SCALE GENOMIC DNA]</scope>
    <source>
        <strain evidence="2 3">NRRL B-59395</strain>
    </source>
</reference>
<organism evidence="2 3">
    <name type="scientific">Gordonia neofelifaecis NRRL B-59395</name>
    <dbReference type="NCBI Taxonomy" id="644548"/>
    <lineage>
        <taxon>Bacteria</taxon>
        <taxon>Bacillati</taxon>
        <taxon>Actinomycetota</taxon>
        <taxon>Actinomycetes</taxon>
        <taxon>Mycobacteriales</taxon>
        <taxon>Gordoniaceae</taxon>
        <taxon>Gordonia</taxon>
    </lineage>
</organism>
<protein>
    <submittedName>
        <fullName evidence="2">Uncharacterized protein</fullName>
    </submittedName>
</protein>
<dbReference type="RefSeq" id="WP_009677627.1">
    <property type="nucleotide sequence ID" value="NZ_AEUD01000001.1"/>
</dbReference>
<keyword evidence="3" id="KW-1185">Reference proteome</keyword>
<comment type="caution">
    <text evidence="2">The sequence shown here is derived from an EMBL/GenBank/DDBJ whole genome shotgun (WGS) entry which is preliminary data.</text>
</comment>
<dbReference type="Proteomes" id="UP000035065">
    <property type="component" value="Unassembled WGS sequence"/>
</dbReference>